<dbReference type="PROSITE" id="PS50297">
    <property type="entry name" value="ANK_REP_REGION"/>
    <property type="match status" value="1"/>
</dbReference>
<dbReference type="Pfam" id="PF12796">
    <property type="entry name" value="Ank_2"/>
    <property type="match status" value="1"/>
</dbReference>
<dbReference type="EMBL" id="CAJNON010000359">
    <property type="protein sequence ID" value="CAF1218345.1"/>
    <property type="molecule type" value="Genomic_DNA"/>
</dbReference>
<dbReference type="SUPFAM" id="SSF48403">
    <property type="entry name" value="Ankyrin repeat"/>
    <property type="match status" value="1"/>
</dbReference>
<dbReference type="Proteomes" id="UP000663891">
    <property type="component" value="Unassembled WGS sequence"/>
</dbReference>
<evidence type="ECO:0000313" key="6">
    <source>
        <dbReference type="EMBL" id="CAF3744379.1"/>
    </source>
</evidence>
<proteinExistence type="predicted"/>
<dbReference type="InterPro" id="IPR036770">
    <property type="entry name" value="Ankyrin_rpt-contain_sf"/>
</dbReference>
<organism evidence="5 7">
    <name type="scientific">Adineta steineri</name>
    <dbReference type="NCBI Taxonomy" id="433720"/>
    <lineage>
        <taxon>Eukaryota</taxon>
        <taxon>Metazoa</taxon>
        <taxon>Spiralia</taxon>
        <taxon>Gnathifera</taxon>
        <taxon>Rotifera</taxon>
        <taxon>Eurotatoria</taxon>
        <taxon>Bdelloidea</taxon>
        <taxon>Adinetida</taxon>
        <taxon>Adinetidae</taxon>
        <taxon>Adineta</taxon>
    </lineage>
</organism>
<sequence>MGNIIDALMGYVFNRRQNANTAPHSPTDHPEELPPNQLPPPNHINPTAKLSISSISTISTLKSRAVTRRSADVTSELDLTTISIERRIIPPVETDILPSLVTTTEHRCSDFYIACRTNDIDKVKELLPRLTLSDIDRLEPNGSTALHSASYHGHEEIVELLLKVGVDRAIHNIFGCLPFDEAKNDKIKRLFLRIPNTDRFLSNTGSIEWDLITDDALETAAEIRHDIQSIYNNTSGLTSIDKMFEKIYKNYITDGLINFDGNEKIIRFFRKAIKEKDPKWIIKAYTAETEFYKILNKEIAGGASRFQNERRYIITLLIHHPKLDELTYVGHSYRVLQITQDDLNKYERNSCLMTKSFLSSCIDQKIAELFILRKEHAERGTIMPVRTRVDGTIMKFWVMCIYHIKHPRTALHIENSSQYANEGEILIMPYSVFKIKRINHMKPLSVPIDQKMTQIEFEECDPFLVNTR</sequence>
<dbReference type="GO" id="GO:0070531">
    <property type="term" value="C:BRCA1-A complex"/>
    <property type="evidence" value="ECO:0007669"/>
    <property type="project" value="TreeGrafter"/>
</dbReference>
<dbReference type="SMART" id="SM00248">
    <property type="entry name" value="ANK"/>
    <property type="match status" value="2"/>
</dbReference>
<accession>A0A814XQB7</accession>
<keyword evidence="1" id="KW-0677">Repeat</keyword>
<dbReference type="GO" id="GO:0004842">
    <property type="term" value="F:ubiquitin-protein transferase activity"/>
    <property type="evidence" value="ECO:0007669"/>
    <property type="project" value="TreeGrafter"/>
</dbReference>
<gene>
    <name evidence="6" type="ORF">OKA104_LOCUS15304</name>
    <name evidence="5" type="ORF">VCS650_LOCUS26572</name>
</gene>
<reference evidence="5" key="1">
    <citation type="submission" date="2021-02" db="EMBL/GenBank/DDBJ databases">
        <authorList>
            <person name="Nowell W R."/>
        </authorList>
    </citation>
    <scope>NUCLEOTIDE SEQUENCE</scope>
</reference>
<dbReference type="GO" id="GO:0085020">
    <property type="term" value="P:protein K6-linked ubiquitination"/>
    <property type="evidence" value="ECO:0007669"/>
    <property type="project" value="TreeGrafter"/>
</dbReference>
<dbReference type="Gene3D" id="3.90.176.10">
    <property type="entry name" value="Toxin ADP-ribosyltransferase, Chain A, domain 1"/>
    <property type="match status" value="1"/>
</dbReference>
<dbReference type="EMBL" id="CAJOAY010000838">
    <property type="protein sequence ID" value="CAF3744379.1"/>
    <property type="molecule type" value="Genomic_DNA"/>
</dbReference>
<dbReference type="SUPFAM" id="SSF56399">
    <property type="entry name" value="ADP-ribosylation"/>
    <property type="match status" value="1"/>
</dbReference>
<dbReference type="Proteomes" id="UP000663881">
    <property type="component" value="Unassembled WGS sequence"/>
</dbReference>
<name>A0A814XQB7_9BILA</name>
<dbReference type="AlphaFoldDB" id="A0A814XQB7"/>
<dbReference type="PANTHER" id="PTHR24171:SF8">
    <property type="entry name" value="BRCA1-ASSOCIATED RING DOMAIN PROTEIN 1"/>
    <property type="match status" value="1"/>
</dbReference>
<dbReference type="PANTHER" id="PTHR24171">
    <property type="entry name" value="ANKYRIN REPEAT DOMAIN-CONTAINING PROTEIN 39-RELATED"/>
    <property type="match status" value="1"/>
</dbReference>
<protein>
    <submittedName>
        <fullName evidence="5">Uncharacterized protein</fullName>
    </submittedName>
</protein>
<evidence type="ECO:0000313" key="7">
    <source>
        <dbReference type="Proteomes" id="UP000663891"/>
    </source>
</evidence>
<keyword evidence="2 3" id="KW-0040">ANK repeat</keyword>
<dbReference type="GO" id="GO:0031436">
    <property type="term" value="C:BRCA1-BARD1 complex"/>
    <property type="evidence" value="ECO:0007669"/>
    <property type="project" value="TreeGrafter"/>
</dbReference>
<evidence type="ECO:0000256" key="1">
    <source>
        <dbReference type="ARBA" id="ARBA00022737"/>
    </source>
</evidence>
<dbReference type="Gene3D" id="1.25.40.20">
    <property type="entry name" value="Ankyrin repeat-containing domain"/>
    <property type="match status" value="1"/>
</dbReference>
<evidence type="ECO:0000256" key="4">
    <source>
        <dbReference type="SAM" id="MobiDB-lite"/>
    </source>
</evidence>
<feature type="region of interest" description="Disordered" evidence="4">
    <location>
        <begin position="18"/>
        <end position="37"/>
    </location>
</feature>
<evidence type="ECO:0000256" key="2">
    <source>
        <dbReference type="ARBA" id="ARBA00023043"/>
    </source>
</evidence>
<feature type="repeat" description="ANK" evidence="3">
    <location>
        <begin position="141"/>
        <end position="173"/>
    </location>
</feature>
<evidence type="ECO:0000256" key="3">
    <source>
        <dbReference type="PROSITE-ProRule" id="PRU00023"/>
    </source>
</evidence>
<dbReference type="InterPro" id="IPR002110">
    <property type="entry name" value="Ankyrin_rpt"/>
</dbReference>
<evidence type="ECO:0000313" key="5">
    <source>
        <dbReference type="EMBL" id="CAF1218345.1"/>
    </source>
</evidence>
<dbReference type="OrthoDB" id="416222at2759"/>
<dbReference type="PROSITE" id="PS50088">
    <property type="entry name" value="ANK_REPEAT"/>
    <property type="match status" value="1"/>
</dbReference>
<comment type="caution">
    <text evidence="5">The sequence shown here is derived from an EMBL/GenBank/DDBJ whole genome shotgun (WGS) entry which is preliminary data.</text>
</comment>